<protein>
    <submittedName>
        <fullName evidence="1">Uncharacterized protein</fullName>
    </submittedName>
</protein>
<dbReference type="Proteomes" id="UP000799439">
    <property type="component" value="Unassembled WGS sequence"/>
</dbReference>
<dbReference type="AlphaFoldDB" id="A0A9P4MFA2"/>
<dbReference type="OrthoDB" id="3259529at2759"/>
<dbReference type="InterPro" id="IPR043519">
    <property type="entry name" value="NT_sf"/>
</dbReference>
<keyword evidence="2" id="KW-1185">Reference proteome</keyword>
<sequence length="256" mass="29746">MEFPEPGDRRASHNGHGIDEVLQVVQRLSSAGIISCIVGGHALRYFGVRRAPETWDICVPNDCFEEATSIISEAKDLYKTGMQVLPQVKTLIHTYPRFKQIGVDFNFYIVPSFEYFMDDFNEDMFEYSNNGVPYPELKHYAQSLMSTQRWPELVHLIDGMDLSQEWGDQNLVMGFPTEREKEYVKVKNEKYMASCDDFPDCTPIFGTLSEVSRDRTAEWRAMVSGKKDRIRRFDKDTHITEFREKGSRDPRLRNDT</sequence>
<name>A0A9P4MFA2_9PEZI</name>
<proteinExistence type="predicted"/>
<gene>
    <name evidence="1" type="ORF">K461DRAFT_294969</name>
</gene>
<organism evidence="1 2">
    <name type="scientific">Myriangium duriaei CBS 260.36</name>
    <dbReference type="NCBI Taxonomy" id="1168546"/>
    <lineage>
        <taxon>Eukaryota</taxon>
        <taxon>Fungi</taxon>
        <taxon>Dikarya</taxon>
        <taxon>Ascomycota</taxon>
        <taxon>Pezizomycotina</taxon>
        <taxon>Dothideomycetes</taxon>
        <taxon>Dothideomycetidae</taxon>
        <taxon>Myriangiales</taxon>
        <taxon>Myriangiaceae</taxon>
        <taxon>Myriangium</taxon>
    </lineage>
</organism>
<dbReference type="SUPFAM" id="SSF81301">
    <property type="entry name" value="Nucleotidyltransferase"/>
    <property type="match status" value="1"/>
</dbReference>
<evidence type="ECO:0000313" key="2">
    <source>
        <dbReference type="Proteomes" id="UP000799439"/>
    </source>
</evidence>
<evidence type="ECO:0000313" key="1">
    <source>
        <dbReference type="EMBL" id="KAF2152130.1"/>
    </source>
</evidence>
<accession>A0A9P4MFA2</accession>
<dbReference type="EMBL" id="ML996087">
    <property type="protein sequence ID" value="KAF2152130.1"/>
    <property type="molecule type" value="Genomic_DNA"/>
</dbReference>
<comment type="caution">
    <text evidence="1">The sequence shown here is derived from an EMBL/GenBank/DDBJ whole genome shotgun (WGS) entry which is preliminary data.</text>
</comment>
<reference evidence="1" key="1">
    <citation type="journal article" date="2020" name="Stud. Mycol.">
        <title>101 Dothideomycetes genomes: a test case for predicting lifestyles and emergence of pathogens.</title>
        <authorList>
            <person name="Haridas S."/>
            <person name="Albert R."/>
            <person name="Binder M."/>
            <person name="Bloem J."/>
            <person name="Labutti K."/>
            <person name="Salamov A."/>
            <person name="Andreopoulos B."/>
            <person name="Baker S."/>
            <person name="Barry K."/>
            <person name="Bills G."/>
            <person name="Bluhm B."/>
            <person name="Cannon C."/>
            <person name="Castanera R."/>
            <person name="Culley D."/>
            <person name="Daum C."/>
            <person name="Ezra D."/>
            <person name="Gonzalez J."/>
            <person name="Henrissat B."/>
            <person name="Kuo A."/>
            <person name="Liang C."/>
            <person name="Lipzen A."/>
            <person name="Lutzoni F."/>
            <person name="Magnuson J."/>
            <person name="Mondo S."/>
            <person name="Nolan M."/>
            <person name="Ohm R."/>
            <person name="Pangilinan J."/>
            <person name="Park H.-J."/>
            <person name="Ramirez L."/>
            <person name="Alfaro M."/>
            <person name="Sun H."/>
            <person name="Tritt A."/>
            <person name="Yoshinaga Y."/>
            <person name="Zwiers L.-H."/>
            <person name="Turgeon B."/>
            <person name="Goodwin S."/>
            <person name="Spatafora J."/>
            <person name="Crous P."/>
            <person name="Grigoriev I."/>
        </authorList>
    </citation>
    <scope>NUCLEOTIDE SEQUENCE</scope>
    <source>
        <strain evidence="1">CBS 260.36</strain>
    </source>
</reference>